<accession>A0AAV0MDT7</accession>
<feature type="region of interest" description="Disordered" evidence="1">
    <location>
        <begin position="15"/>
        <end position="36"/>
    </location>
</feature>
<gene>
    <name evidence="2" type="ORF">LITE_LOCUS28157</name>
</gene>
<keyword evidence="3" id="KW-1185">Reference proteome</keyword>
<sequence length="45" mass="4786">MQSIPVIGSNLKLKLKQQQPAASSQQPAATHPKAPANFAYHVQGC</sequence>
<dbReference type="AlphaFoldDB" id="A0AAV0MDT7"/>
<comment type="caution">
    <text evidence="2">The sequence shown here is derived from an EMBL/GenBank/DDBJ whole genome shotgun (WGS) entry which is preliminary data.</text>
</comment>
<dbReference type="Proteomes" id="UP001154282">
    <property type="component" value="Unassembled WGS sequence"/>
</dbReference>
<name>A0AAV0MDT7_9ROSI</name>
<evidence type="ECO:0000313" key="3">
    <source>
        <dbReference type="Proteomes" id="UP001154282"/>
    </source>
</evidence>
<protein>
    <submittedName>
        <fullName evidence="2">Uncharacterized protein</fullName>
    </submittedName>
</protein>
<organism evidence="2 3">
    <name type="scientific">Linum tenue</name>
    <dbReference type="NCBI Taxonomy" id="586396"/>
    <lineage>
        <taxon>Eukaryota</taxon>
        <taxon>Viridiplantae</taxon>
        <taxon>Streptophyta</taxon>
        <taxon>Embryophyta</taxon>
        <taxon>Tracheophyta</taxon>
        <taxon>Spermatophyta</taxon>
        <taxon>Magnoliopsida</taxon>
        <taxon>eudicotyledons</taxon>
        <taxon>Gunneridae</taxon>
        <taxon>Pentapetalae</taxon>
        <taxon>rosids</taxon>
        <taxon>fabids</taxon>
        <taxon>Malpighiales</taxon>
        <taxon>Linaceae</taxon>
        <taxon>Linum</taxon>
    </lineage>
</organism>
<dbReference type="EMBL" id="CAMGYJ010000007">
    <property type="protein sequence ID" value="CAI0444580.1"/>
    <property type="molecule type" value="Genomic_DNA"/>
</dbReference>
<feature type="compositionally biased region" description="Low complexity" evidence="1">
    <location>
        <begin position="17"/>
        <end position="29"/>
    </location>
</feature>
<proteinExistence type="predicted"/>
<evidence type="ECO:0000256" key="1">
    <source>
        <dbReference type="SAM" id="MobiDB-lite"/>
    </source>
</evidence>
<reference evidence="2" key="1">
    <citation type="submission" date="2022-08" db="EMBL/GenBank/DDBJ databases">
        <authorList>
            <person name="Gutierrez-Valencia J."/>
        </authorList>
    </citation>
    <scope>NUCLEOTIDE SEQUENCE</scope>
</reference>
<evidence type="ECO:0000313" key="2">
    <source>
        <dbReference type="EMBL" id="CAI0444580.1"/>
    </source>
</evidence>